<dbReference type="EMBL" id="JAVHNQ010000001">
    <property type="protein sequence ID" value="KAK6358961.1"/>
    <property type="molecule type" value="Genomic_DNA"/>
</dbReference>
<protein>
    <submittedName>
        <fullName evidence="1">Uncharacterized protein</fullName>
    </submittedName>
</protein>
<name>A0AAV9VCV9_9PEZI</name>
<evidence type="ECO:0000313" key="1">
    <source>
        <dbReference type="EMBL" id="KAK6358961.1"/>
    </source>
</evidence>
<dbReference type="Proteomes" id="UP001375240">
    <property type="component" value="Unassembled WGS sequence"/>
</dbReference>
<organism evidence="1 2">
    <name type="scientific">Orbilia brochopaga</name>
    <dbReference type="NCBI Taxonomy" id="3140254"/>
    <lineage>
        <taxon>Eukaryota</taxon>
        <taxon>Fungi</taxon>
        <taxon>Dikarya</taxon>
        <taxon>Ascomycota</taxon>
        <taxon>Pezizomycotina</taxon>
        <taxon>Orbiliomycetes</taxon>
        <taxon>Orbiliales</taxon>
        <taxon>Orbiliaceae</taxon>
        <taxon>Orbilia</taxon>
    </lineage>
</organism>
<accession>A0AAV9VCV9</accession>
<sequence>MTLTSWRECVDYNYLWHVARLGNNQINWSFCSFSADFIEGYWSIRSTANPQMIDIWDRDLYPTINDPTRRPRIEFGKVWESEWGSFFQYLTMGTAARDSGNRVKWTAYRPVSTSPINNGGMGRRAELLADGNNPTFEDLHRLGNGVNFDLADLGGVPLSVSGDTEGREVLRFPGSFPVIEVKGKSDADLQHGDFLVLRGGGFHLQVCFQEMATRGNDGQFITAIKPSFIEYYTELQPPPENRPGVVGCKEIVLQVYKDIDTRIEPIPLSPTEESQLIQEFTGLSPGDLVQPKIEIDAHEGFTDSPYFSEPVFTDPFNRQPAPAQDGLYAYTSDENNVKLEEEEPVVTANQRGYDIFNQNRFQQEDLNIGRRFPEISSPRTGIMDTVPRFLPDLRQQSLFFGGNNGQINDRDLNSVADSLEELLRSDPEDEIFEVMPTTNFQAEDWPWPETPVKIEEGEEDQMAYLESQPRGMEWFDNPFSRANRQNNPLRMTDEYRPPLGQRGLFGYSNSGMSGGQQSQPLSGLNSRFSSPDVIRERQQRGQMIEEEYDEEYWPVPEEEPLQSLTPRQMAVIQRLLYEQAQQRASENQPN</sequence>
<reference evidence="1 2" key="1">
    <citation type="submission" date="2019-10" db="EMBL/GenBank/DDBJ databases">
        <authorList>
            <person name="Palmer J.M."/>
        </authorList>
    </citation>
    <scope>NUCLEOTIDE SEQUENCE [LARGE SCALE GENOMIC DNA]</scope>
    <source>
        <strain evidence="1 2">TWF696</strain>
    </source>
</reference>
<proteinExistence type="predicted"/>
<gene>
    <name evidence="1" type="ORF">TWF696_000133</name>
</gene>
<evidence type="ECO:0000313" key="2">
    <source>
        <dbReference type="Proteomes" id="UP001375240"/>
    </source>
</evidence>
<dbReference type="AlphaFoldDB" id="A0AAV9VCV9"/>
<comment type="caution">
    <text evidence="1">The sequence shown here is derived from an EMBL/GenBank/DDBJ whole genome shotgun (WGS) entry which is preliminary data.</text>
</comment>
<keyword evidence="2" id="KW-1185">Reference proteome</keyword>